<gene>
    <name evidence="1" type="ORF">M0O54_09865</name>
</gene>
<dbReference type="RefSeq" id="WP_274567988.1">
    <property type="nucleotide sequence ID" value="NZ_JALNTF010000010.1"/>
</dbReference>
<dbReference type="AlphaFoldDB" id="A0AB35K1A4"/>
<evidence type="ECO:0000313" key="2">
    <source>
        <dbReference type="Proteomes" id="UP001150055"/>
    </source>
</evidence>
<organism evidence="1 2">
    <name type="scientific">Acinetobacter lactucae</name>
    <dbReference type="NCBI Taxonomy" id="1785128"/>
    <lineage>
        <taxon>Bacteria</taxon>
        <taxon>Pseudomonadati</taxon>
        <taxon>Pseudomonadota</taxon>
        <taxon>Gammaproteobacteria</taxon>
        <taxon>Moraxellales</taxon>
        <taxon>Moraxellaceae</taxon>
        <taxon>Acinetobacter</taxon>
        <taxon>Acinetobacter calcoaceticus/baumannii complex</taxon>
    </lineage>
</organism>
<accession>A0AB35K1A4</accession>
<comment type="caution">
    <text evidence="1">The sequence shown here is derived from an EMBL/GenBank/DDBJ whole genome shotgun (WGS) entry which is preliminary data.</text>
</comment>
<sequence>MSLIKNICILLLSFLLASCLYSPYTKPDAIYVLSGVTKLPEGVVFFNKNKRYQGILFYKQSLSVLYNVGLFSKITFNFRSCAEYVEITSCVWSADIVLNHSEAASYGSILLNDYWQVEDKEGVFYIRSIDAGKRFKRLLNTNQPYIKFSYRASDGNGENVGRFVSAKNIKNNYIEIIPQEVSIFKKPSRVSRMLHVDMR</sequence>
<dbReference type="PROSITE" id="PS51257">
    <property type="entry name" value="PROKAR_LIPOPROTEIN"/>
    <property type="match status" value="1"/>
</dbReference>
<evidence type="ECO:0000313" key="1">
    <source>
        <dbReference type="EMBL" id="MDD9320423.1"/>
    </source>
</evidence>
<dbReference type="Proteomes" id="UP001150055">
    <property type="component" value="Unassembled WGS sequence"/>
</dbReference>
<protein>
    <recommendedName>
        <fullName evidence="3">Lipoprotein</fullName>
    </recommendedName>
</protein>
<dbReference type="EMBL" id="JALNTG010000031">
    <property type="protein sequence ID" value="MDD9320423.1"/>
    <property type="molecule type" value="Genomic_DNA"/>
</dbReference>
<name>A0AB35K1A4_9GAMM</name>
<reference evidence="1" key="1">
    <citation type="submission" date="2022-12" db="EMBL/GenBank/DDBJ databases">
        <title>Acinetobacter lactucae: Emerging opportunistic pathogenic species of genus Acinetobacter isolated from immunocompromised patients in clinical settings of India.</title>
        <authorList>
            <person name="Amar A.K."/>
            <person name="Sawant A.R."/>
            <person name="Meera M."/>
            <person name="Tomar A."/>
            <person name="Sistla S."/>
            <person name="Prashanth K."/>
        </authorList>
    </citation>
    <scope>NUCLEOTIDE SEQUENCE</scope>
    <source>
        <strain evidence="1">PKAL1828C</strain>
    </source>
</reference>
<proteinExistence type="predicted"/>
<evidence type="ECO:0008006" key="3">
    <source>
        <dbReference type="Google" id="ProtNLM"/>
    </source>
</evidence>